<dbReference type="EMBL" id="MU274916">
    <property type="protein sequence ID" value="KAI0087707.1"/>
    <property type="molecule type" value="Genomic_DNA"/>
</dbReference>
<dbReference type="Proteomes" id="UP001055072">
    <property type="component" value="Unassembled WGS sequence"/>
</dbReference>
<reference evidence="1" key="1">
    <citation type="journal article" date="2021" name="Environ. Microbiol.">
        <title>Gene family expansions and transcriptome signatures uncover fungal adaptations to wood decay.</title>
        <authorList>
            <person name="Hage H."/>
            <person name="Miyauchi S."/>
            <person name="Viragh M."/>
            <person name="Drula E."/>
            <person name="Min B."/>
            <person name="Chaduli D."/>
            <person name="Navarro D."/>
            <person name="Favel A."/>
            <person name="Norest M."/>
            <person name="Lesage-Meessen L."/>
            <person name="Balint B."/>
            <person name="Merenyi Z."/>
            <person name="de Eugenio L."/>
            <person name="Morin E."/>
            <person name="Martinez A.T."/>
            <person name="Baldrian P."/>
            <person name="Stursova M."/>
            <person name="Martinez M.J."/>
            <person name="Novotny C."/>
            <person name="Magnuson J.K."/>
            <person name="Spatafora J.W."/>
            <person name="Maurice S."/>
            <person name="Pangilinan J."/>
            <person name="Andreopoulos W."/>
            <person name="LaButti K."/>
            <person name="Hundley H."/>
            <person name="Na H."/>
            <person name="Kuo A."/>
            <person name="Barry K."/>
            <person name="Lipzen A."/>
            <person name="Henrissat B."/>
            <person name="Riley R."/>
            <person name="Ahrendt S."/>
            <person name="Nagy L.G."/>
            <person name="Grigoriev I.V."/>
            <person name="Martin F."/>
            <person name="Rosso M.N."/>
        </authorList>
    </citation>
    <scope>NUCLEOTIDE SEQUENCE</scope>
    <source>
        <strain evidence="1">CBS 384.51</strain>
    </source>
</reference>
<sequence length="666" mass="73379">MPPDSQPLVPKALNKSSPLSRTPSRVGTPLPQTTTPSRLIPPVLHSAPSLSSLRVYSHAPTPISMSPPQPTLPLMNTGTESSISSSSAASVANIPIDSPAEGILVPEPEVEVEIIRGDIVGRISSDGALEDEEAKKKLREQLRRTLSQKAEYDENGHRRGRRKERPVDVGEPHSAVDIYSSRQYIVLTDAGKPVFISRQSDEDLGNFTSLIGLIQALISVFLDSSDKIRCVNAGRTRITFLLRPPLYYVCVSDWGEPESVTRFHLEYLHLQILSVVSAEQLRRMFERRNNFDLRRLLSGAEPLFYALLDNLEWDLAMGTSSLHCLRLDPILRRSIGEVLVPTSKIKDVLYVVLVAQGRVVTLVRPKKHSIHPSDLHILISTVQSSSSVNSSAAASWLPICLPKFNPAAFVNAYVTFLRRKDADSTSSAPTPTLPPAQPSRIVLSVPESEVPPSSSSSVQASPHEPATRASTRPASPETISQSETTISAISSLSPPVEVGLICVSGLGDFDAVRSWCSIAAEKLEREGAIRAITNAISKGHTEYSVGDLSIPGLRHFLYKSRSHVQVTMPSYEDPYNDLNERRRLITLYQTVHDAIHAKSGQESTLKLQYLRTEKESVLGWITKPYELYLTMSPLLPKSAVINAANGIARWVQKEEKRLFLRDAPVF</sequence>
<comment type="caution">
    <text evidence="1">The sequence shown here is derived from an EMBL/GenBank/DDBJ whole genome shotgun (WGS) entry which is preliminary data.</text>
</comment>
<protein>
    <submittedName>
        <fullName evidence="1">Trafficking protein Mon1-domain-containing protein</fullName>
    </submittedName>
</protein>
<keyword evidence="2" id="KW-1185">Reference proteome</keyword>
<evidence type="ECO:0000313" key="1">
    <source>
        <dbReference type="EMBL" id="KAI0087707.1"/>
    </source>
</evidence>
<name>A0ACB8U041_9APHY</name>
<evidence type="ECO:0000313" key="2">
    <source>
        <dbReference type="Proteomes" id="UP001055072"/>
    </source>
</evidence>
<proteinExistence type="predicted"/>
<organism evidence="1 2">
    <name type="scientific">Irpex rosettiformis</name>
    <dbReference type="NCBI Taxonomy" id="378272"/>
    <lineage>
        <taxon>Eukaryota</taxon>
        <taxon>Fungi</taxon>
        <taxon>Dikarya</taxon>
        <taxon>Basidiomycota</taxon>
        <taxon>Agaricomycotina</taxon>
        <taxon>Agaricomycetes</taxon>
        <taxon>Polyporales</taxon>
        <taxon>Irpicaceae</taxon>
        <taxon>Irpex</taxon>
    </lineage>
</organism>
<accession>A0ACB8U041</accession>
<gene>
    <name evidence="1" type="ORF">BDY19DRAFT_218715</name>
</gene>